<gene>
    <name evidence="3" type="ORF">LR48_Vigan09g232900</name>
</gene>
<dbReference type="Gramene" id="KOM53670">
    <property type="protein sequence ID" value="KOM53670"/>
    <property type="gene ID" value="LR48_Vigan09g232900"/>
</dbReference>
<dbReference type="Pfam" id="PF08920">
    <property type="entry name" value="SF3b1"/>
    <property type="match status" value="1"/>
</dbReference>
<evidence type="ECO:0000313" key="4">
    <source>
        <dbReference type="Proteomes" id="UP000053144"/>
    </source>
</evidence>
<dbReference type="InterPro" id="IPR038737">
    <property type="entry name" value="SF3b_su1-like"/>
</dbReference>
<protein>
    <recommendedName>
        <fullName evidence="2">Splicing factor 3B subunit 1 domain-containing protein</fullName>
    </recommendedName>
</protein>
<evidence type="ECO:0000259" key="2">
    <source>
        <dbReference type="Pfam" id="PF08920"/>
    </source>
</evidence>
<name>A0A0L9VF39_PHAAN</name>
<accession>A0A0L9VF39</accession>
<sequence>MRSGATPAGMTWDATPKLSGMATPTPKRQRSRWDETPAIMGSATPLPGATPAVAYTPGVTHVGEGYEILEPPASYVPIRTPARKFLITPTPLVTPLYQIPEENRRQHFDVPKEVPGGGVVPR</sequence>
<feature type="domain" description="Splicing factor 3B subunit 1" evidence="2">
    <location>
        <begin position="64"/>
        <end position="104"/>
    </location>
</feature>
<dbReference type="GO" id="GO:0000245">
    <property type="term" value="P:spliceosomal complex assembly"/>
    <property type="evidence" value="ECO:0007669"/>
    <property type="project" value="InterPro"/>
</dbReference>
<dbReference type="AlphaFoldDB" id="A0A0L9VF39"/>
<evidence type="ECO:0000313" key="3">
    <source>
        <dbReference type="EMBL" id="KOM53670.1"/>
    </source>
</evidence>
<dbReference type="PANTHER" id="PTHR12097">
    <property type="entry name" value="SPLICING FACTOR 3B, SUBUNIT 1-RELATED"/>
    <property type="match status" value="1"/>
</dbReference>
<dbReference type="Proteomes" id="UP000053144">
    <property type="component" value="Chromosome 9"/>
</dbReference>
<proteinExistence type="predicted"/>
<dbReference type="STRING" id="3914.A0A0L9VF39"/>
<organism evidence="3 4">
    <name type="scientific">Phaseolus angularis</name>
    <name type="common">Azuki bean</name>
    <name type="synonym">Vigna angularis</name>
    <dbReference type="NCBI Taxonomy" id="3914"/>
    <lineage>
        <taxon>Eukaryota</taxon>
        <taxon>Viridiplantae</taxon>
        <taxon>Streptophyta</taxon>
        <taxon>Embryophyta</taxon>
        <taxon>Tracheophyta</taxon>
        <taxon>Spermatophyta</taxon>
        <taxon>Magnoliopsida</taxon>
        <taxon>eudicotyledons</taxon>
        <taxon>Gunneridae</taxon>
        <taxon>Pentapetalae</taxon>
        <taxon>rosids</taxon>
        <taxon>fabids</taxon>
        <taxon>Fabales</taxon>
        <taxon>Fabaceae</taxon>
        <taxon>Papilionoideae</taxon>
        <taxon>50 kb inversion clade</taxon>
        <taxon>NPAAA clade</taxon>
        <taxon>indigoferoid/millettioid clade</taxon>
        <taxon>Phaseoleae</taxon>
        <taxon>Vigna</taxon>
    </lineage>
</organism>
<reference evidence="4" key="1">
    <citation type="journal article" date="2015" name="Proc. Natl. Acad. Sci. U.S.A.">
        <title>Genome sequencing of adzuki bean (Vigna angularis) provides insight into high starch and low fat accumulation and domestication.</title>
        <authorList>
            <person name="Yang K."/>
            <person name="Tian Z."/>
            <person name="Chen C."/>
            <person name="Luo L."/>
            <person name="Zhao B."/>
            <person name="Wang Z."/>
            <person name="Yu L."/>
            <person name="Li Y."/>
            <person name="Sun Y."/>
            <person name="Li W."/>
            <person name="Chen Y."/>
            <person name="Li Y."/>
            <person name="Zhang Y."/>
            <person name="Ai D."/>
            <person name="Zhao J."/>
            <person name="Shang C."/>
            <person name="Ma Y."/>
            <person name="Wu B."/>
            <person name="Wang M."/>
            <person name="Gao L."/>
            <person name="Sun D."/>
            <person name="Zhang P."/>
            <person name="Guo F."/>
            <person name="Wang W."/>
            <person name="Li Y."/>
            <person name="Wang J."/>
            <person name="Varshney R.K."/>
            <person name="Wang J."/>
            <person name="Ling H.Q."/>
            <person name="Wan P."/>
        </authorList>
    </citation>
    <scope>NUCLEOTIDE SEQUENCE</scope>
    <source>
        <strain evidence="4">cv. Jingnong 6</strain>
    </source>
</reference>
<dbReference type="GO" id="GO:0003729">
    <property type="term" value="F:mRNA binding"/>
    <property type="evidence" value="ECO:0007669"/>
    <property type="project" value="InterPro"/>
</dbReference>
<dbReference type="InterPro" id="IPR015016">
    <property type="entry name" value="SF3b_su1"/>
</dbReference>
<evidence type="ECO:0000256" key="1">
    <source>
        <dbReference type="SAM" id="MobiDB-lite"/>
    </source>
</evidence>
<dbReference type="EMBL" id="CM003379">
    <property type="protein sequence ID" value="KOM53670.1"/>
    <property type="molecule type" value="Genomic_DNA"/>
</dbReference>
<feature type="region of interest" description="Disordered" evidence="1">
    <location>
        <begin position="1"/>
        <end position="49"/>
    </location>
</feature>